<comment type="caution">
    <text evidence="4">The sequence shown here is derived from an EMBL/GenBank/DDBJ whole genome shotgun (WGS) entry which is preliminary data.</text>
</comment>
<keyword evidence="1" id="KW-0677">Repeat</keyword>
<feature type="repeat" description="ANK" evidence="3">
    <location>
        <begin position="515"/>
        <end position="547"/>
    </location>
</feature>
<organism evidence="4 5">
    <name type="scientific">Dactylonectria estremocensis</name>
    <dbReference type="NCBI Taxonomy" id="1079267"/>
    <lineage>
        <taxon>Eukaryota</taxon>
        <taxon>Fungi</taxon>
        <taxon>Dikarya</taxon>
        <taxon>Ascomycota</taxon>
        <taxon>Pezizomycotina</taxon>
        <taxon>Sordariomycetes</taxon>
        <taxon>Hypocreomycetidae</taxon>
        <taxon>Hypocreales</taxon>
        <taxon>Nectriaceae</taxon>
        <taxon>Dactylonectria</taxon>
    </lineage>
</organism>
<evidence type="ECO:0000313" key="5">
    <source>
        <dbReference type="Proteomes" id="UP000717696"/>
    </source>
</evidence>
<evidence type="ECO:0000256" key="3">
    <source>
        <dbReference type="PROSITE-ProRule" id="PRU00023"/>
    </source>
</evidence>
<keyword evidence="2 3" id="KW-0040">ANK repeat</keyword>
<accession>A0A9P9DDN7</accession>
<protein>
    <recommendedName>
        <fullName evidence="6">Fungal N-terminal domain-containing protein</fullName>
    </recommendedName>
</protein>
<evidence type="ECO:0000313" key="4">
    <source>
        <dbReference type="EMBL" id="KAH7118575.1"/>
    </source>
</evidence>
<evidence type="ECO:0000256" key="1">
    <source>
        <dbReference type="ARBA" id="ARBA00022737"/>
    </source>
</evidence>
<dbReference type="Pfam" id="PF12796">
    <property type="entry name" value="Ank_2"/>
    <property type="match status" value="1"/>
</dbReference>
<sequence length="917" mass="103002">MAEALGIAAGVAGFISLLVQINSGIETLRDIRKQVDGAPSELGSLTQELQFLADIMQRVIQSTPSRDASALQHCQTSCDEVVILLNSLKKKFLDASQEHGPRRIIKILAFRQWKEAVDDLHRGIQAAKINLTLVCVLRSNTQVEELLLVNKLHLSQSTSAGPKEERPTMGHVPVPSEAPIPLIPAVCRARGVRGMSIYRHINTRQRRNCFTKRCSCSCHRTSKLSGRFWALQYTPLAAFQETCDIKPCAGSCYGISLRAVFSQFGIRWATVVDLHILNKEGKVFLRPALGFQPVVPYTSPGFELIWRVNWGELTAREAQKGLARLAREDPSFTWHVNPAGVGYLESTLSHFYRMRLTYFDVVIQICLYLSNAQTAVDQALTLLRNRIVGSCASIRGLSSRDKILDVLLASGLEPTEVGAGFAEHLNPITTTIPADLHLGFLRKLCSHDHGFADMTNLHTAALAGSADYAEQLMASSVKHPENPLGQTPMHLAVHNLELIRALIRHGYDINASDLQGLTPLAYAATLNQKEVVHVLLDAGADPSSYSACSIFPDPLWVARVKGHWDLVISAIQKMGKLGWEQQVRDHCRRGIEVLLQPELPYPDTTLHRCSGRLTALSRLLTIWGHWRSKIHGDGEYSLISRLLRVEDLQVFVDHGYNIATHTDSRGMNALSLIQSCHRLLPLDLAERLAKLGVDVNHQDNLFHTPLRQMFMLETQRSQAYILRNMLESVPTFLQLGADATHRDRCRCSCDPQGCKPTAAFDVTGWFFADSPEFAPPLFALEFIHSLREHEGISVSKLVLLSFIRRVKHHEMGMTHVCCHRNLRRGIYSCDEPLNDEDADDILEEESDFVEILDHEMNQLAHQGYGHLMQQWFLQIDHLRKVHLARTGQNDKVLILRRVSFFNVHTKRNRRQLLFVAG</sequence>
<gene>
    <name evidence="4" type="ORF">B0J13DRAFT_458317</name>
</gene>
<evidence type="ECO:0008006" key="6">
    <source>
        <dbReference type="Google" id="ProtNLM"/>
    </source>
</evidence>
<name>A0A9P9DDN7_9HYPO</name>
<dbReference type="PROSITE" id="PS50297">
    <property type="entry name" value="ANK_REP_REGION"/>
    <property type="match status" value="1"/>
</dbReference>
<dbReference type="SMART" id="SM00248">
    <property type="entry name" value="ANK"/>
    <property type="match status" value="3"/>
</dbReference>
<dbReference type="SUPFAM" id="SSF48403">
    <property type="entry name" value="Ankyrin repeat"/>
    <property type="match status" value="1"/>
</dbReference>
<dbReference type="AlphaFoldDB" id="A0A9P9DDN7"/>
<evidence type="ECO:0000256" key="2">
    <source>
        <dbReference type="ARBA" id="ARBA00023043"/>
    </source>
</evidence>
<dbReference type="InterPro" id="IPR002110">
    <property type="entry name" value="Ankyrin_rpt"/>
</dbReference>
<proteinExistence type="predicted"/>
<dbReference type="OrthoDB" id="3200163at2759"/>
<dbReference type="Proteomes" id="UP000717696">
    <property type="component" value="Unassembled WGS sequence"/>
</dbReference>
<dbReference type="PANTHER" id="PTHR24189">
    <property type="entry name" value="MYOTROPHIN"/>
    <property type="match status" value="1"/>
</dbReference>
<dbReference type="InterPro" id="IPR050745">
    <property type="entry name" value="Multifunctional_regulatory"/>
</dbReference>
<dbReference type="EMBL" id="JAGMUU010000031">
    <property type="protein sequence ID" value="KAH7118575.1"/>
    <property type="molecule type" value="Genomic_DNA"/>
</dbReference>
<keyword evidence="5" id="KW-1185">Reference proteome</keyword>
<dbReference type="PROSITE" id="PS50088">
    <property type="entry name" value="ANK_REPEAT"/>
    <property type="match status" value="1"/>
</dbReference>
<dbReference type="Gene3D" id="1.25.40.20">
    <property type="entry name" value="Ankyrin repeat-containing domain"/>
    <property type="match status" value="2"/>
</dbReference>
<dbReference type="PANTHER" id="PTHR24189:SF50">
    <property type="entry name" value="ANKYRIN REPEAT AND SOCS BOX PROTEIN 2"/>
    <property type="match status" value="1"/>
</dbReference>
<dbReference type="InterPro" id="IPR036770">
    <property type="entry name" value="Ankyrin_rpt-contain_sf"/>
</dbReference>
<reference evidence="4" key="1">
    <citation type="journal article" date="2021" name="Nat. Commun.">
        <title>Genetic determinants of endophytism in the Arabidopsis root mycobiome.</title>
        <authorList>
            <person name="Mesny F."/>
            <person name="Miyauchi S."/>
            <person name="Thiergart T."/>
            <person name="Pickel B."/>
            <person name="Atanasova L."/>
            <person name="Karlsson M."/>
            <person name="Huettel B."/>
            <person name="Barry K.W."/>
            <person name="Haridas S."/>
            <person name="Chen C."/>
            <person name="Bauer D."/>
            <person name="Andreopoulos W."/>
            <person name="Pangilinan J."/>
            <person name="LaButti K."/>
            <person name="Riley R."/>
            <person name="Lipzen A."/>
            <person name="Clum A."/>
            <person name="Drula E."/>
            <person name="Henrissat B."/>
            <person name="Kohler A."/>
            <person name="Grigoriev I.V."/>
            <person name="Martin F.M."/>
            <person name="Hacquard S."/>
        </authorList>
    </citation>
    <scope>NUCLEOTIDE SEQUENCE</scope>
    <source>
        <strain evidence="4">MPI-CAGE-AT-0021</strain>
    </source>
</reference>